<sequence>MRLRRVSWLRDGGGRQAAERGRGRGGHGLSLEARWRGCGRAEATDLSGARGFRRRGLAAARRFRRQGSAGARGRKATEGGGRPLAFLIGSRDRDFQLPVHYCRAVDEAYQQTAIDDRSIKTLGIAIAYYPWNTWLLLFFLAQLYALLSTSDGGNITHLPDPFLCHLDQAKSLLQLKKSFLFGTSTTILPSWQDGTDCCLWEGVGCDASSGNITALDLNNYGLSSYSLDPSIFTITSLRRLDLSMNDFSGGRWDSWSTIWSDTIPAYGFERLTLLTHLNLSNSGLYGLIPIGISKLANLLSLDLSGPPHCYDGIVACNSLGSDFNTLLANLSNLRELYLDGVDMSDSEEHWCTSLATFVPHLQVLSLADCWLSGSIHETLSRIQSLRVINLQRNYDISAGPFPEFFVEFVNLTELQLSDINLEGWFPSRTFRSKHLRVLDLSNNPDLSGHVPNFSNASCLEILRLYGTNIMSLKPTSSSNFMSLKELSLDRNLVSMDFLYSLGRLGSLCWLDLGLESVSDLRPIFSWIGDRKILTSLALTGCNFSMTEPSLVSNFRTLRSLNMVECILPRPILSAIGNLMDLETLEIDNCITYGSMSSSFSNLKILRNIYINNCDLSGPMSSAIGNLTNLRTMYINGGGFSGPMPAGIGNLTNLRSMRIIDGGFSRPMPIAIGNLTNLKTLEIHDAYIGTIPYAIGQLKQLMWLDLAGCNFSGSIPSSIVSLTHLTKLDLFYNSLNGEIPLCIYTLPVLRHLDLSWNQLHGHIQESDIVPSQLEYLDLSKNELSGPIPKTIFQLNNLIYLDVSSNNLIGLVELNSFWTLRNLVSLHLSNNKLCVMDREGHKPLSTYLSGPTELGLASCKITQFPISLMHSEQISYLDLSCNNISGAIPNHVWEAWSDSLLYLNLSHNNFTDIQLTSGVFPFTNALDTLDLSSNRLLGQIPMPKSSAHFLDYSSNRFSSVLRNFTMYLAYTSYFSMSKNYLSGHIPYSICKSGMEVLDLSHNKFNGPVPSCLLEGQNSCPRCGVQSSLRVLNLRENEFEGTFPSNIAKACSLQIIDLHNNKIEGKLPSELSNCQDLEILDFGSNQIADTFPSWLRGLPQLYVIILGSNRFYGAIGDIVGDTKSEECFPSLRIIDLGSNNFSGNLRPQWFKRLKSMMTNMSTTGQIIAIDRFSDFAGYYQGSIEITYKGSYISLEKILTTFTAIDFSNNSLEGTIPESIGRLVSLRVLNMSNNAFTGKIPAKLGGMTDLESLDLSCNQLSGEIPEELTGLTFLDVLNLSNNHLVGKIPQAHQFSTFNSSSFEGNAGLWGPPLSELPCGASNYTPSYDNVNKSVDVVLFLFSGLGFGIGFAAAIVVKWDRVRSWFTAAASVSQTRLPLE</sequence>
<dbReference type="SUPFAM" id="SSF52058">
    <property type="entry name" value="L domain-like"/>
    <property type="match status" value="3"/>
</dbReference>
<keyword evidence="7 8" id="KW-0472">Membrane</keyword>
<evidence type="ECO:0000256" key="8">
    <source>
        <dbReference type="SAM" id="Phobius"/>
    </source>
</evidence>
<evidence type="ECO:0000256" key="5">
    <source>
        <dbReference type="ARBA" id="ARBA00022737"/>
    </source>
</evidence>
<dbReference type="Pfam" id="PF00560">
    <property type="entry name" value="LRR_1"/>
    <property type="match status" value="8"/>
</dbReference>
<evidence type="ECO:0000256" key="4">
    <source>
        <dbReference type="ARBA" id="ARBA00022729"/>
    </source>
</evidence>
<protein>
    <recommendedName>
        <fullName evidence="13">Leucine-rich repeat-containing N-terminal plant-type domain-containing protein</fullName>
    </recommendedName>
</protein>
<dbReference type="InterPro" id="IPR003591">
    <property type="entry name" value="Leu-rich_rpt_typical-subtyp"/>
</dbReference>
<accession>A0AAQ3XDR2</accession>
<feature type="domain" description="Leucine-rich repeat-containing N-terminal plant-type" evidence="9">
    <location>
        <begin position="166"/>
        <end position="206"/>
    </location>
</feature>
<dbReference type="GO" id="GO:0016020">
    <property type="term" value="C:membrane"/>
    <property type="evidence" value="ECO:0007669"/>
    <property type="project" value="UniProtKB-SubCell"/>
</dbReference>
<keyword evidence="6 8" id="KW-1133">Transmembrane helix</keyword>
<dbReference type="InterPro" id="IPR055414">
    <property type="entry name" value="LRR_R13L4/SHOC2-like"/>
</dbReference>
<feature type="transmembrane region" description="Helical" evidence="8">
    <location>
        <begin position="1332"/>
        <end position="1352"/>
    </location>
</feature>
<gene>
    <name evidence="11" type="ORF">U9M48_040970</name>
</gene>
<feature type="transmembrane region" description="Helical" evidence="8">
    <location>
        <begin position="126"/>
        <end position="147"/>
    </location>
</feature>
<feature type="domain" description="Disease resistance R13L4/SHOC-2-like LRR" evidence="10">
    <location>
        <begin position="535"/>
        <end position="682"/>
    </location>
</feature>
<keyword evidence="5" id="KW-0677">Repeat</keyword>
<evidence type="ECO:0008006" key="13">
    <source>
        <dbReference type="Google" id="ProtNLM"/>
    </source>
</evidence>
<organism evidence="11 12">
    <name type="scientific">Paspalum notatum var. saurae</name>
    <dbReference type="NCBI Taxonomy" id="547442"/>
    <lineage>
        <taxon>Eukaryota</taxon>
        <taxon>Viridiplantae</taxon>
        <taxon>Streptophyta</taxon>
        <taxon>Embryophyta</taxon>
        <taxon>Tracheophyta</taxon>
        <taxon>Spermatophyta</taxon>
        <taxon>Magnoliopsida</taxon>
        <taxon>Liliopsida</taxon>
        <taxon>Poales</taxon>
        <taxon>Poaceae</taxon>
        <taxon>PACMAD clade</taxon>
        <taxon>Panicoideae</taxon>
        <taxon>Andropogonodae</taxon>
        <taxon>Paspaleae</taxon>
        <taxon>Paspalinae</taxon>
        <taxon>Paspalum</taxon>
    </lineage>
</organism>
<dbReference type="FunFam" id="3.80.10.10:FF:000095">
    <property type="entry name" value="LRR receptor-like serine/threonine-protein kinase GSO1"/>
    <property type="match status" value="2"/>
</dbReference>
<comment type="subcellular location">
    <subcellularLocation>
        <location evidence="1">Membrane</location>
        <topology evidence="1">Single-pass membrane protein</topology>
    </subcellularLocation>
</comment>
<dbReference type="EMBL" id="CP144753">
    <property type="protein sequence ID" value="WVZ95173.1"/>
    <property type="molecule type" value="Genomic_DNA"/>
</dbReference>
<evidence type="ECO:0000313" key="12">
    <source>
        <dbReference type="Proteomes" id="UP001341281"/>
    </source>
</evidence>
<evidence type="ECO:0000259" key="10">
    <source>
        <dbReference type="Pfam" id="PF23598"/>
    </source>
</evidence>
<dbReference type="PANTHER" id="PTHR48060">
    <property type="entry name" value="DNA DAMAGE-REPAIR/TOLERATION PROTEIN DRT100"/>
    <property type="match status" value="1"/>
</dbReference>
<keyword evidence="2" id="KW-0433">Leucine-rich repeat</keyword>
<evidence type="ECO:0000259" key="9">
    <source>
        <dbReference type="Pfam" id="PF08263"/>
    </source>
</evidence>
<dbReference type="Gene3D" id="3.80.10.10">
    <property type="entry name" value="Ribonuclease Inhibitor"/>
    <property type="match status" value="5"/>
</dbReference>
<dbReference type="Proteomes" id="UP001341281">
    <property type="component" value="Chromosome 09"/>
</dbReference>
<dbReference type="Pfam" id="PF13855">
    <property type="entry name" value="LRR_8"/>
    <property type="match status" value="1"/>
</dbReference>
<evidence type="ECO:0000256" key="7">
    <source>
        <dbReference type="ARBA" id="ARBA00023136"/>
    </source>
</evidence>
<dbReference type="SMART" id="SM00369">
    <property type="entry name" value="LRR_TYP"/>
    <property type="match status" value="7"/>
</dbReference>
<evidence type="ECO:0000256" key="2">
    <source>
        <dbReference type="ARBA" id="ARBA00022614"/>
    </source>
</evidence>
<dbReference type="PANTHER" id="PTHR48060:SF21">
    <property type="entry name" value="L DOMAIN-LIKE PROTEIN"/>
    <property type="match status" value="1"/>
</dbReference>
<dbReference type="InterPro" id="IPR053211">
    <property type="entry name" value="DNA_repair-toleration"/>
</dbReference>
<dbReference type="Pfam" id="PF08263">
    <property type="entry name" value="LRRNT_2"/>
    <property type="match status" value="1"/>
</dbReference>
<name>A0AAQ3XDR2_PASNO</name>
<dbReference type="Pfam" id="PF13516">
    <property type="entry name" value="LRR_6"/>
    <property type="match status" value="1"/>
</dbReference>
<evidence type="ECO:0000313" key="11">
    <source>
        <dbReference type="EMBL" id="WVZ95173.1"/>
    </source>
</evidence>
<evidence type="ECO:0000256" key="6">
    <source>
        <dbReference type="ARBA" id="ARBA00022989"/>
    </source>
</evidence>
<dbReference type="InterPro" id="IPR013210">
    <property type="entry name" value="LRR_N_plant-typ"/>
</dbReference>
<reference evidence="11 12" key="1">
    <citation type="submission" date="2024-02" db="EMBL/GenBank/DDBJ databases">
        <title>High-quality chromosome-scale genome assembly of Pensacola bahiagrass (Paspalum notatum Flugge var. saurae).</title>
        <authorList>
            <person name="Vega J.M."/>
            <person name="Podio M."/>
            <person name="Orjuela J."/>
            <person name="Siena L.A."/>
            <person name="Pessino S.C."/>
            <person name="Combes M.C."/>
            <person name="Mariac C."/>
            <person name="Albertini E."/>
            <person name="Pupilli F."/>
            <person name="Ortiz J.P.A."/>
            <person name="Leblanc O."/>
        </authorList>
    </citation>
    <scope>NUCLEOTIDE SEQUENCE [LARGE SCALE GENOMIC DNA]</scope>
    <source>
        <strain evidence="11">R1</strain>
        <tissue evidence="11">Leaf</tissue>
    </source>
</reference>
<keyword evidence="12" id="KW-1185">Reference proteome</keyword>
<dbReference type="InterPro" id="IPR032675">
    <property type="entry name" value="LRR_dom_sf"/>
</dbReference>
<dbReference type="InterPro" id="IPR001611">
    <property type="entry name" value="Leu-rich_rpt"/>
</dbReference>
<keyword evidence="3 8" id="KW-0812">Transmembrane</keyword>
<dbReference type="Pfam" id="PF23598">
    <property type="entry name" value="LRR_14"/>
    <property type="match status" value="1"/>
</dbReference>
<evidence type="ECO:0000256" key="3">
    <source>
        <dbReference type="ARBA" id="ARBA00022692"/>
    </source>
</evidence>
<keyword evidence="4" id="KW-0732">Signal</keyword>
<evidence type="ECO:0000256" key="1">
    <source>
        <dbReference type="ARBA" id="ARBA00004167"/>
    </source>
</evidence>
<proteinExistence type="predicted"/>